<reference evidence="3" key="1">
    <citation type="journal article" date="2019" name="Curr. Biol.">
        <title>Genome Sequence of Striga asiatica Provides Insight into the Evolution of Plant Parasitism.</title>
        <authorList>
            <person name="Yoshida S."/>
            <person name="Kim S."/>
            <person name="Wafula E.K."/>
            <person name="Tanskanen J."/>
            <person name="Kim Y.M."/>
            <person name="Honaas L."/>
            <person name="Yang Z."/>
            <person name="Spallek T."/>
            <person name="Conn C.E."/>
            <person name="Ichihashi Y."/>
            <person name="Cheong K."/>
            <person name="Cui S."/>
            <person name="Der J.P."/>
            <person name="Gundlach H."/>
            <person name="Jiao Y."/>
            <person name="Hori C."/>
            <person name="Ishida J.K."/>
            <person name="Kasahara H."/>
            <person name="Kiba T."/>
            <person name="Kim M.S."/>
            <person name="Koo N."/>
            <person name="Laohavisit A."/>
            <person name="Lee Y.H."/>
            <person name="Lumba S."/>
            <person name="McCourt P."/>
            <person name="Mortimer J.C."/>
            <person name="Mutuku J.M."/>
            <person name="Nomura T."/>
            <person name="Sasaki-Sekimoto Y."/>
            <person name="Seto Y."/>
            <person name="Wang Y."/>
            <person name="Wakatake T."/>
            <person name="Sakakibara H."/>
            <person name="Demura T."/>
            <person name="Yamaguchi S."/>
            <person name="Yoneyama K."/>
            <person name="Manabe R.I."/>
            <person name="Nelson D.C."/>
            <person name="Schulman A.H."/>
            <person name="Timko M.P."/>
            <person name="dePamphilis C.W."/>
            <person name="Choi D."/>
            <person name="Shirasu K."/>
        </authorList>
    </citation>
    <scope>NUCLEOTIDE SEQUENCE [LARGE SCALE GENOMIC DNA]</scope>
    <source>
        <strain evidence="3">cv. UVA1</strain>
    </source>
</reference>
<keyword evidence="3" id="KW-1185">Reference proteome</keyword>
<dbReference type="PANTHER" id="PTHR36899:SF3">
    <property type="entry name" value="F13K23.8 PROTEIN"/>
    <property type="match status" value="1"/>
</dbReference>
<dbReference type="AlphaFoldDB" id="A0A5A7PHJ3"/>
<evidence type="ECO:0000313" key="2">
    <source>
        <dbReference type="EMBL" id="GER32343.1"/>
    </source>
</evidence>
<dbReference type="Proteomes" id="UP000325081">
    <property type="component" value="Unassembled WGS sequence"/>
</dbReference>
<dbReference type="OrthoDB" id="696786at2759"/>
<dbReference type="EMBL" id="BKCP01004583">
    <property type="protein sequence ID" value="GER32343.1"/>
    <property type="molecule type" value="Genomic_DNA"/>
</dbReference>
<accession>A0A5A7PHJ3</accession>
<feature type="compositionally biased region" description="Acidic residues" evidence="1">
    <location>
        <begin position="98"/>
        <end position="137"/>
    </location>
</feature>
<proteinExistence type="predicted"/>
<organism evidence="2 3">
    <name type="scientific">Striga asiatica</name>
    <name type="common">Asiatic witchweed</name>
    <name type="synonym">Buchnera asiatica</name>
    <dbReference type="NCBI Taxonomy" id="4170"/>
    <lineage>
        <taxon>Eukaryota</taxon>
        <taxon>Viridiplantae</taxon>
        <taxon>Streptophyta</taxon>
        <taxon>Embryophyta</taxon>
        <taxon>Tracheophyta</taxon>
        <taxon>Spermatophyta</taxon>
        <taxon>Magnoliopsida</taxon>
        <taxon>eudicotyledons</taxon>
        <taxon>Gunneridae</taxon>
        <taxon>Pentapetalae</taxon>
        <taxon>asterids</taxon>
        <taxon>lamiids</taxon>
        <taxon>Lamiales</taxon>
        <taxon>Orobanchaceae</taxon>
        <taxon>Buchnereae</taxon>
        <taxon>Striga</taxon>
    </lineage>
</organism>
<evidence type="ECO:0000313" key="3">
    <source>
        <dbReference type="Proteomes" id="UP000325081"/>
    </source>
</evidence>
<dbReference type="PANTHER" id="PTHR36899">
    <property type="entry name" value="OS04G0395700 PROTEIN"/>
    <property type="match status" value="1"/>
</dbReference>
<name>A0A5A7PHJ3_STRAF</name>
<gene>
    <name evidence="2" type="ORF">STAS_08415</name>
</gene>
<feature type="region of interest" description="Disordered" evidence="1">
    <location>
        <begin position="1"/>
        <end position="173"/>
    </location>
</feature>
<evidence type="ECO:0000256" key="1">
    <source>
        <dbReference type="SAM" id="MobiDB-lite"/>
    </source>
</evidence>
<comment type="caution">
    <text evidence="2">The sequence shown here is derived from an EMBL/GenBank/DDBJ whole genome shotgun (WGS) entry which is preliminary data.</text>
</comment>
<feature type="compositionally biased region" description="Basic and acidic residues" evidence="1">
    <location>
        <begin position="28"/>
        <end position="39"/>
    </location>
</feature>
<protein>
    <submittedName>
        <fullName evidence="2">F13K23.8 protein</fullName>
    </submittedName>
</protein>
<feature type="compositionally biased region" description="Acidic residues" evidence="1">
    <location>
        <begin position="58"/>
        <end position="78"/>
    </location>
</feature>
<feature type="compositionally biased region" description="Basic and acidic residues" evidence="1">
    <location>
        <begin position="1"/>
        <end position="21"/>
    </location>
</feature>
<sequence length="173" mass="19083">MADMKSVDEGAELPEKRRPENPEEEELDPSKRQKIEPLPEKNGIAGKISSELDKNSSPEDEDVENEDDDDEDEDEDEIVDQKGKGVVIDLKGKGKMVDEDDEDDEDDDEDGSSDDSSDSDLSGDEVDGSDWEDDPLLEVDLNNILPSRTRKGGGRVNSGVRFFGNDHSTGKDV</sequence>